<evidence type="ECO:0000256" key="1">
    <source>
        <dbReference type="SAM" id="Phobius"/>
    </source>
</evidence>
<feature type="transmembrane region" description="Helical" evidence="1">
    <location>
        <begin position="159"/>
        <end position="181"/>
    </location>
</feature>
<organism evidence="2 3">
    <name type="scientific">Citrus x changshan-huyou</name>
    <dbReference type="NCBI Taxonomy" id="2935761"/>
    <lineage>
        <taxon>Eukaryota</taxon>
        <taxon>Viridiplantae</taxon>
        <taxon>Streptophyta</taxon>
        <taxon>Embryophyta</taxon>
        <taxon>Tracheophyta</taxon>
        <taxon>Spermatophyta</taxon>
        <taxon>Magnoliopsida</taxon>
        <taxon>eudicotyledons</taxon>
        <taxon>Gunneridae</taxon>
        <taxon>Pentapetalae</taxon>
        <taxon>rosids</taxon>
        <taxon>malvids</taxon>
        <taxon>Sapindales</taxon>
        <taxon>Rutaceae</taxon>
        <taxon>Aurantioideae</taxon>
        <taxon>Citrus</taxon>
    </lineage>
</organism>
<name>A0AAP0LLX1_9ROSI</name>
<dbReference type="EMBL" id="JBCGBO010000025">
    <property type="protein sequence ID" value="KAK9175419.1"/>
    <property type="molecule type" value="Genomic_DNA"/>
</dbReference>
<keyword evidence="3" id="KW-1185">Reference proteome</keyword>
<accession>A0AAP0LLX1</accession>
<protein>
    <submittedName>
        <fullName evidence="2">Uncharacterized protein</fullName>
    </submittedName>
</protein>
<keyword evidence="1" id="KW-0472">Membrane</keyword>
<dbReference type="Proteomes" id="UP001428341">
    <property type="component" value="Unassembled WGS sequence"/>
</dbReference>
<proteinExistence type="predicted"/>
<evidence type="ECO:0000313" key="2">
    <source>
        <dbReference type="EMBL" id="KAK9175419.1"/>
    </source>
</evidence>
<keyword evidence="1" id="KW-1133">Transmembrane helix</keyword>
<dbReference type="AlphaFoldDB" id="A0AAP0LLX1"/>
<sequence length="295" mass="33064">MRIQKLASIALALDPRLPSLHQGRANAENPGLILHCDFPSSNELYSVNLEQYNNQITSINARLKSSISEYHIVGSSNGMLCIASALHSKPIFACNPFGRDFIELREPFNYPDQEHFSSNIIAQHALESGLGDDAWRSLGRPLIPWRVNPGPSQALLNGALHWLTLIVVAFICCEGAFLRFIAQMMKEYIMEESWSKECVIRAYLTISIREKSRQFSEMLNILGRTIKVGCSLKNGEILLKNENGALVLYNPESKELKDVVIPGGQKSFRTIAHAESLFTVKEIQGCQNESFKLSR</sequence>
<comment type="caution">
    <text evidence="2">The sequence shown here is derived from an EMBL/GenBank/DDBJ whole genome shotgun (WGS) entry which is preliminary data.</text>
</comment>
<gene>
    <name evidence="2" type="ORF">WN944_027426</name>
</gene>
<evidence type="ECO:0000313" key="3">
    <source>
        <dbReference type="Proteomes" id="UP001428341"/>
    </source>
</evidence>
<reference evidence="2 3" key="1">
    <citation type="submission" date="2024-05" db="EMBL/GenBank/DDBJ databases">
        <title>Haplotype-resolved chromosome-level genome assembly of Huyou (Citrus changshanensis).</title>
        <authorList>
            <person name="Miao C."/>
            <person name="Chen W."/>
            <person name="Wu Y."/>
            <person name="Wang L."/>
            <person name="Zhao S."/>
            <person name="Grierson D."/>
            <person name="Xu C."/>
            <person name="Chen K."/>
        </authorList>
    </citation>
    <scope>NUCLEOTIDE SEQUENCE [LARGE SCALE GENOMIC DNA]</scope>
    <source>
        <strain evidence="2">01-14</strain>
        <tissue evidence="2">Leaf</tissue>
    </source>
</reference>
<keyword evidence="1" id="KW-0812">Transmembrane</keyword>